<evidence type="ECO:0000256" key="4">
    <source>
        <dbReference type="ARBA" id="ARBA00023136"/>
    </source>
</evidence>
<dbReference type="AlphaFoldDB" id="I3Z0T7"/>
<dbReference type="InterPro" id="IPR011990">
    <property type="entry name" value="TPR-like_helical_dom_sf"/>
</dbReference>
<sequence>MKYTFLLILFVSLFFVESYAQDQLASYNRAKTLIGYGNYKEAMDLLRPYLDETQYGELANYATYHFAEAAFLNSQYALSKATLTPLLEKKSWNKIEDANYLMALIHFEEGNNSEALNTILQITDPAIKTEAENASFKYLKEASLSYLVGNIKKYESNRGFLFALKTQLESQTVMSTNDKSVYNQIKDVKLDPLDNTPERTLRVKNNGVLDVAIVLPFNYAGGTGVSNINAGNFIFDLYQGIDFAIKGAVKEGVQLNVKTFDTERNPSKINSIFADPFFDQVDLIIGPLYPEETDVVAKFAQKNQIPFINPLSNVDDKLDTYEFAYLFRPSISSISEGVFEYARKFIQGKRIAIGYSNSTRDEQLAKKMVSDATKYGFQIVANQEITDRNIRTFFTDLNLRSGNATAKADIIIILSDDPNVASPTFGLLESISGNTPVMVMDTWLFFNFANFEMLQNQNFHFISNNTIRFASSQVEEFREAFFEENQIYPSLNAHLGYELMNWVTTTINSSKGFDFRKNLNEIGRSEGRISYGLDFRNSRNNKFVPILKLENGVLEEK</sequence>
<keyword evidence="2" id="KW-0812">Transmembrane</keyword>
<dbReference type="InterPro" id="IPR001828">
    <property type="entry name" value="ANF_lig-bd_rcpt"/>
</dbReference>
<dbReference type="HOGENOM" id="CLU_488966_0_0_10"/>
<keyword evidence="4" id="KW-0472">Membrane</keyword>
<proteinExistence type="predicted"/>
<dbReference type="SUPFAM" id="SSF48452">
    <property type="entry name" value="TPR-like"/>
    <property type="match status" value="1"/>
</dbReference>
<dbReference type="RefSeq" id="WP_014770871.1">
    <property type="nucleotide sequence ID" value="NC_018010.1"/>
</dbReference>
<dbReference type="KEGG" id="bbd:Belba_0186"/>
<gene>
    <name evidence="6" type="ordered locus">Belba_0186</name>
</gene>
<comment type="subcellular location">
    <subcellularLocation>
        <location evidence="1">Membrane</location>
    </subcellularLocation>
</comment>
<dbReference type="SUPFAM" id="SSF53822">
    <property type="entry name" value="Periplasmic binding protein-like I"/>
    <property type="match status" value="1"/>
</dbReference>
<protein>
    <submittedName>
        <fullName evidence="6">Amino acid/amide ABC transporter substrate-binding protein, HAAT family</fullName>
    </submittedName>
</protein>
<dbReference type="OrthoDB" id="1490998at2"/>
<dbReference type="PATRIC" id="fig|866536.3.peg.195"/>
<dbReference type="STRING" id="866536.Belba_0186"/>
<dbReference type="Gene3D" id="1.25.40.10">
    <property type="entry name" value="Tetratricopeptide repeat domain"/>
    <property type="match status" value="1"/>
</dbReference>
<dbReference type="InterPro" id="IPR028082">
    <property type="entry name" value="Peripla_BP_I"/>
</dbReference>
<evidence type="ECO:0000313" key="7">
    <source>
        <dbReference type="Proteomes" id="UP000006050"/>
    </source>
</evidence>
<dbReference type="eggNOG" id="COG0683">
    <property type="taxonomic scope" value="Bacteria"/>
</dbReference>
<dbReference type="Pfam" id="PF01094">
    <property type="entry name" value="ANF_receptor"/>
    <property type="match status" value="1"/>
</dbReference>
<dbReference type="eggNOG" id="COG4105">
    <property type="taxonomic scope" value="Bacteria"/>
</dbReference>
<evidence type="ECO:0000256" key="2">
    <source>
        <dbReference type="ARBA" id="ARBA00022692"/>
    </source>
</evidence>
<keyword evidence="3" id="KW-1133">Transmembrane helix</keyword>
<name>I3Z0T7_BELBD</name>
<dbReference type="EMBL" id="CP003281">
    <property type="protein sequence ID" value="AFL82855.1"/>
    <property type="molecule type" value="Genomic_DNA"/>
</dbReference>
<evidence type="ECO:0000313" key="6">
    <source>
        <dbReference type="EMBL" id="AFL82855.1"/>
    </source>
</evidence>
<organism evidence="6 7">
    <name type="scientific">Belliella baltica (strain DSM 15883 / CIP 108006 / LMG 21964 / BA134)</name>
    <dbReference type="NCBI Taxonomy" id="866536"/>
    <lineage>
        <taxon>Bacteria</taxon>
        <taxon>Pseudomonadati</taxon>
        <taxon>Bacteroidota</taxon>
        <taxon>Cytophagia</taxon>
        <taxon>Cytophagales</taxon>
        <taxon>Cyclobacteriaceae</taxon>
        <taxon>Belliella</taxon>
    </lineage>
</organism>
<dbReference type="Gene3D" id="3.40.50.2300">
    <property type="match status" value="2"/>
</dbReference>
<accession>I3Z0T7</accession>
<evidence type="ECO:0000259" key="5">
    <source>
        <dbReference type="Pfam" id="PF01094"/>
    </source>
</evidence>
<dbReference type="GO" id="GO:0016020">
    <property type="term" value="C:membrane"/>
    <property type="evidence" value="ECO:0007669"/>
    <property type="project" value="UniProtKB-SubCell"/>
</dbReference>
<reference evidence="7" key="1">
    <citation type="submission" date="2012-06" db="EMBL/GenBank/DDBJ databases">
        <title>The complete genome of Belliella baltica DSM 15883.</title>
        <authorList>
            <person name="Lucas S."/>
            <person name="Copeland A."/>
            <person name="Lapidus A."/>
            <person name="Goodwin L."/>
            <person name="Pitluck S."/>
            <person name="Peters L."/>
            <person name="Mikhailova N."/>
            <person name="Davenport K."/>
            <person name="Kyrpides N."/>
            <person name="Mavromatis K."/>
            <person name="Pagani I."/>
            <person name="Ivanova N."/>
            <person name="Ovchinnikova G."/>
            <person name="Zeytun A."/>
            <person name="Detter J.C."/>
            <person name="Han C."/>
            <person name="Land M."/>
            <person name="Hauser L."/>
            <person name="Markowitz V."/>
            <person name="Cheng J.-F."/>
            <person name="Hugenholtz P."/>
            <person name="Woyke T."/>
            <person name="Wu D."/>
            <person name="Tindall B."/>
            <person name="Pomrenke H."/>
            <person name="Brambilla E."/>
            <person name="Klenk H.-P."/>
            <person name="Eisen J.A."/>
        </authorList>
    </citation>
    <scope>NUCLEOTIDE SEQUENCE [LARGE SCALE GENOMIC DNA]</scope>
    <source>
        <strain evidence="7">DSM 15883 / CIP 108006 / LMG 21964 / BA134</strain>
    </source>
</reference>
<evidence type="ECO:0000256" key="3">
    <source>
        <dbReference type="ARBA" id="ARBA00022989"/>
    </source>
</evidence>
<dbReference type="CDD" id="cd06268">
    <property type="entry name" value="PBP1_ABC_transporter_LIVBP-like"/>
    <property type="match status" value="1"/>
</dbReference>
<feature type="domain" description="Receptor ligand binding region" evidence="5">
    <location>
        <begin position="249"/>
        <end position="416"/>
    </location>
</feature>
<dbReference type="Proteomes" id="UP000006050">
    <property type="component" value="Chromosome"/>
</dbReference>
<evidence type="ECO:0000256" key="1">
    <source>
        <dbReference type="ARBA" id="ARBA00004370"/>
    </source>
</evidence>
<keyword evidence="7" id="KW-1185">Reference proteome</keyword>